<dbReference type="Gene3D" id="3.40.630.30">
    <property type="match status" value="1"/>
</dbReference>
<evidence type="ECO:0000313" key="3">
    <source>
        <dbReference type="Proteomes" id="UP001234343"/>
    </source>
</evidence>
<reference evidence="2 3" key="1">
    <citation type="submission" date="2023-06" db="EMBL/GenBank/DDBJ databases">
        <title>Alteromonas sp. ASW11-36 isolated from intertidal sand.</title>
        <authorList>
            <person name="Li Y."/>
        </authorList>
    </citation>
    <scope>NUCLEOTIDE SEQUENCE [LARGE SCALE GENOMIC DNA]</scope>
    <source>
        <strain evidence="2 3">ASW11-36</strain>
    </source>
</reference>
<dbReference type="Proteomes" id="UP001234343">
    <property type="component" value="Unassembled WGS sequence"/>
</dbReference>
<sequence>MLIRLATDNDCYNLAALSAYVWLQTYAAKSMTKSHIDYVRNHFTPVQYQQLLDSKSYRVIAVIQNANLVGLAVVNLKSQFENPCNGFEIERMYIHPSYRGAGYGRAIFDYIKSQLGGRFWLYTWDKNESNAFYQHLGFSKVGEHQFYFANQVVNNNVFAYVEEGAE</sequence>
<dbReference type="Pfam" id="PF13508">
    <property type="entry name" value="Acetyltransf_7"/>
    <property type="match status" value="1"/>
</dbReference>
<comment type="caution">
    <text evidence="2">The sequence shown here is derived from an EMBL/GenBank/DDBJ whole genome shotgun (WGS) entry which is preliminary data.</text>
</comment>
<dbReference type="EMBL" id="JAUCBP010000014">
    <property type="protein sequence ID" value="MDM7862311.1"/>
    <property type="molecule type" value="Genomic_DNA"/>
</dbReference>
<dbReference type="InterPro" id="IPR000182">
    <property type="entry name" value="GNAT_dom"/>
</dbReference>
<keyword evidence="3" id="KW-1185">Reference proteome</keyword>
<feature type="domain" description="N-acetyltransferase" evidence="1">
    <location>
        <begin position="1"/>
        <end position="160"/>
    </location>
</feature>
<name>A0ABT7T1I5_9ALTE</name>
<dbReference type="InterPro" id="IPR016181">
    <property type="entry name" value="Acyl_CoA_acyltransferase"/>
</dbReference>
<dbReference type="SUPFAM" id="SSF55729">
    <property type="entry name" value="Acyl-CoA N-acyltransferases (Nat)"/>
    <property type="match status" value="1"/>
</dbReference>
<dbReference type="RefSeq" id="WP_289367242.1">
    <property type="nucleotide sequence ID" value="NZ_JAUCBP010000014.1"/>
</dbReference>
<evidence type="ECO:0000313" key="2">
    <source>
        <dbReference type="EMBL" id="MDM7862311.1"/>
    </source>
</evidence>
<accession>A0ABT7T1I5</accession>
<evidence type="ECO:0000259" key="1">
    <source>
        <dbReference type="PROSITE" id="PS51186"/>
    </source>
</evidence>
<organism evidence="2 3">
    <name type="scientific">Alteromonas arenosi</name>
    <dbReference type="NCBI Taxonomy" id="3055817"/>
    <lineage>
        <taxon>Bacteria</taxon>
        <taxon>Pseudomonadati</taxon>
        <taxon>Pseudomonadota</taxon>
        <taxon>Gammaproteobacteria</taxon>
        <taxon>Alteromonadales</taxon>
        <taxon>Alteromonadaceae</taxon>
        <taxon>Alteromonas/Salinimonas group</taxon>
        <taxon>Alteromonas</taxon>
    </lineage>
</organism>
<dbReference type="CDD" id="cd04301">
    <property type="entry name" value="NAT_SF"/>
    <property type="match status" value="1"/>
</dbReference>
<proteinExistence type="predicted"/>
<protein>
    <submittedName>
        <fullName evidence="2">GNAT family N-acetyltransferase</fullName>
    </submittedName>
</protein>
<dbReference type="PROSITE" id="PS51186">
    <property type="entry name" value="GNAT"/>
    <property type="match status" value="1"/>
</dbReference>
<gene>
    <name evidence="2" type="ORF">QTP81_17015</name>
</gene>